<feature type="compositionally biased region" description="Basic and acidic residues" evidence="1">
    <location>
        <begin position="66"/>
        <end position="77"/>
    </location>
</feature>
<dbReference type="AlphaFoldDB" id="A0A8E0VF34"/>
<gene>
    <name evidence="3" type="ORF">FBUS_10267</name>
</gene>
<dbReference type="PANTHER" id="PTHR19964:SF84">
    <property type="entry name" value="LIGAND OF NUMB PROTEIN X 2-LIKE ISOFORM X1"/>
    <property type="match status" value="1"/>
</dbReference>
<evidence type="ECO:0000313" key="4">
    <source>
        <dbReference type="Proteomes" id="UP000728185"/>
    </source>
</evidence>
<feature type="domain" description="PDZ" evidence="2">
    <location>
        <begin position="184"/>
        <end position="260"/>
    </location>
</feature>
<feature type="region of interest" description="Disordered" evidence="1">
    <location>
        <begin position="330"/>
        <end position="353"/>
    </location>
</feature>
<evidence type="ECO:0000313" key="3">
    <source>
        <dbReference type="EMBL" id="KAA0185991.1"/>
    </source>
</evidence>
<dbReference type="InterPro" id="IPR036034">
    <property type="entry name" value="PDZ_sf"/>
</dbReference>
<sequence length="432" mass="46482">PQTATENVTFKVTRRHRADTPDILRITNGSSEQMQLTSSFRALRLNSSDTASSTPSVSDSLARSALTDRSRRLETRSRQSNRSLCSPLISSRAPDSASLHAFCVPSTASASISSPFSSSTEPFTVSKSTSQLLVDEEDQLSSGTKEVTVTTGSTSPQCAEQLVHHSSLSVTPHFPTRPPCEERNVLVNKAPTEPLGISVAGGRHSQRGDTPIYVTNINPDCILGREKLVKRGDVLLEVNGIGLVGLTHNEAVDVIRRASSMRSRVDLRLIDAPETAEGPDNFMPSWTFWLQLPPVCQLARTIRLVRNVVSSPSSSSGGLEPLGFTIIGGLSDGGPRPGPNTETEPPMADQTVSPQRRQWGGYTSLYPCPIVIKSIVPGFLAARDGRLKCGDLILAVNNVSMLNIPHASAVRLLKHLQGDVALQIISWPGTIV</sequence>
<dbReference type="SUPFAM" id="SSF50156">
    <property type="entry name" value="PDZ domain-like"/>
    <property type="match status" value="2"/>
</dbReference>
<protein>
    <submittedName>
        <fullName evidence="3">Ligand of Numb protein X 2</fullName>
    </submittedName>
</protein>
<organism evidence="3 4">
    <name type="scientific">Fasciolopsis buskii</name>
    <dbReference type="NCBI Taxonomy" id="27845"/>
    <lineage>
        <taxon>Eukaryota</taxon>
        <taxon>Metazoa</taxon>
        <taxon>Spiralia</taxon>
        <taxon>Lophotrochozoa</taxon>
        <taxon>Platyhelminthes</taxon>
        <taxon>Trematoda</taxon>
        <taxon>Digenea</taxon>
        <taxon>Plagiorchiida</taxon>
        <taxon>Echinostomata</taxon>
        <taxon>Echinostomatoidea</taxon>
        <taxon>Fasciolidae</taxon>
        <taxon>Fasciolopsis</taxon>
    </lineage>
</organism>
<reference evidence="3" key="1">
    <citation type="submission" date="2019-05" db="EMBL/GenBank/DDBJ databases">
        <title>Annotation for the trematode Fasciolopsis buski.</title>
        <authorList>
            <person name="Choi Y.-J."/>
        </authorList>
    </citation>
    <scope>NUCLEOTIDE SEQUENCE</scope>
    <source>
        <strain evidence="3">HT</strain>
        <tissue evidence="3">Whole worm</tissue>
    </source>
</reference>
<feature type="non-terminal residue" evidence="3">
    <location>
        <position position="1"/>
    </location>
</feature>
<comment type="caution">
    <text evidence="3">The sequence shown here is derived from an EMBL/GenBank/DDBJ whole genome shotgun (WGS) entry which is preliminary data.</text>
</comment>
<evidence type="ECO:0000259" key="2">
    <source>
        <dbReference type="PROSITE" id="PS50106"/>
    </source>
</evidence>
<dbReference type="Proteomes" id="UP000728185">
    <property type="component" value="Unassembled WGS sequence"/>
</dbReference>
<dbReference type="InterPro" id="IPR001478">
    <property type="entry name" value="PDZ"/>
</dbReference>
<proteinExistence type="predicted"/>
<keyword evidence="4" id="KW-1185">Reference proteome</keyword>
<feature type="domain" description="PDZ" evidence="2">
    <location>
        <begin position="308"/>
        <end position="428"/>
    </location>
</feature>
<dbReference type="Pfam" id="PF00595">
    <property type="entry name" value="PDZ"/>
    <property type="match status" value="2"/>
</dbReference>
<feature type="compositionally biased region" description="Low complexity" evidence="1">
    <location>
        <begin position="47"/>
        <end position="60"/>
    </location>
</feature>
<dbReference type="PANTHER" id="PTHR19964">
    <property type="entry name" value="MULTIPLE PDZ DOMAIN PROTEIN"/>
    <property type="match status" value="1"/>
</dbReference>
<feature type="region of interest" description="Disordered" evidence="1">
    <location>
        <begin position="47"/>
        <end position="86"/>
    </location>
</feature>
<dbReference type="OrthoDB" id="438726at2759"/>
<dbReference type="Gene3D" id="2.30.42.10">
    <property type="match status" value="2"/>
</dbReference>
<dbReference type="EMBL" id="LUCM01010042">
    <property type="protein sequence ID" value="KAA0185991.1"/>
    <property type="molecule type" value="Genomic_DNA"/>
</dbReference>
<dbReference type="SMART" id="SM00228">
    <property type="entry name" value="PDZ"/>
    <property type="match status" value="2"/>
</dbReference>
<name>A0A8E0VF34_9TREM</name>
<evidence type="ECO:0000256" key="1">
    <source>
        <dbReference type="SAM" id="MobiDB-lite"/>
    </source>
</evidence>
<dbReference type="CDD" id="cd06679">
    <property type="entry name" value="PDZ3_LNX1_2-like"/>
    <property type="match status" value="1"/>
</dbReference>
<dbReference type="PROSITE" id="PS50106">
    <property type="entry name" value="PDZ"/>
    <property type="match status" value="2"/>
</dbReference>
<dbReference type="InterPro" id="IPR051342">
    <property type="entry name" value="PDZ_scaffold"/>
</dbReference>
<accession>A0A8E0VF34</accession>